<dbReference type="OrthoDB" id="9799122at2"/>
<protein>
    <submittedName>
        <fullName evidence="2">DsbA family oxidoreductase</fullName>
    </submittedName>
</protein>
<dbReference type="PANTHER" id="PTHR13887:SF41">
    <property type="entry name" value="THIOREDOXIN SUPERFAMILY PROTEIN"/>
    <property type="match status" value="1"/>
</dbReference>
<keyword evidence="3" id="KW-1185">Reference proteome</keyword>
<name>A0A5C1I8S9_9SPHI</name>
<dbReference type="Gene3D" id="3.40.30.10">
    <property type="entry name" value="Glutaredoxin"/>
    <property type="match status" value="1"/>
</dbReference>
<dbReference type="EMBL" id="CP043450">
    <property type="protein sequence ID" value="QEM14465.1"/>
    <property type="molecule type" value="Genomic_DNA"/>
</dbReference>
<evidence type="ECO:0000313" key="2">
    <source>
        <dbReference type="EMBL" id="QEM14465.1"/>
    </source>
</evidence>
<sequence length="235" mass="26190">MKVEIWSDVMCPFCYIGKRRFEEALAGLDGKDQIEIEWKSFQLNPDLKTNPNISINQYLADIKGWTLDHAEQMNNHVTQMAAQAGLTYDFSKSVVANSFNAHRLAHLAKKHGLGDAAEEALFRAYFTEGRNIDDNQTLIELGTAIGLNADEIKLTLETDSYADDVKHDIAEAQYLGVRGVPFFVMNRKYAVSGAQEVAVFKDTLTKAFAGWQQENPKAAFDIIEGESCSPDGDCE</sequence>
<dbReference type="InterPro" id="IPR001853">
    <property type="entry name" value="DSBA-like_thioredoxin_dom"/>
</dbReference>
<dbReference type="SUPFAM" id="SSF52833">
    <property type="entry name" value="Thioredoxin-like"/>
    <property type="match status" value="1"/>
</dbReference>
<dbReference type="InterPro" id="IPR036249">
    <property type="entry name" value="Thioredoxin-like_sf"/>
</dbReference>
<reference evidence="2" key="1">
    <citation type="submission" date="2019-08" db="EMBL/GenBank/DDBJ databases">
        <title>Comparative genome analysis confer to the adaptation heavy metal polluted environment.</title>
        <authorList>
            <person name="Li Y."/>
        </authorList>
    </citation>
    <scope>NUCLEOTIDE SEQUENCE [LARGE SCALE GENOMIC DNA]</scope>
    <source>
        <strain evidence="2">P1</strain>
    </source>
</reference>
<dbReference type="PANTHER" id="PTHR13887">
    <property type="entry name" value="GLUTATHIONE S-TRANSFERASE KAPPA"/>
    <property type="match status" value="1"/>
</dbReference>
<proteinExistence type="predicted"/>
<dbReference type="GO" id="GO:0016491">
    <property type="term" value="F:oxidoreductase activity"/>
    <property type="evidence" value="ECO:0007669"/>
    <property type="project" value="InterPro"/>
</dbReference>
<feature type="domain" description="DSBA-like thioredoxin" evidence="1">
    <location>
        <begin position="3"/>
        <end position="204"/>
    </location>
</feature>
<dbReference type="AlphaFoldDB" id="A0A5C1I8S9"/>
<accession>A0A5C1I8S9</accession>
<dbReference type="Pfam" id="PF01323">
    <property type="entry name" value="DSBA"/>
    <property type="match status" value="1"/>
</dbReference>
<organism evidence="2 3">
    <name type="scientific">Mucilaginibacter rubeus</name>
    <dbReference type="NCBI Taxonomy" id="2027860"/>
    <lineage>
        <taxon>Bacteria</taxon>
        <taxon>Pseudomonadati</taxon>
        <taxon>Bacteroidota</taxon>
        <taxon>Sphingobacteriia</taxon>
        <taxon>Sphingobacteriales</taxon>
        <taxon>Sphingobacteriaceae</taxon>
        <taxon>Mucilaginibacter</taxon>
    </lineage>
</organism>
<dbReference type="CDD" id="cd03024">
    <property type="entry name" value="DsbA_FrnE"/>
    <property type="match status" value="1"/>
</dbReference>
<gene>
    <name evidence="2" type="ORF">DEO27_016550</name>
</gene>
<evidence type="ECO:0000259" key="1">
    <source>
        <dbReference type="Pfam" id="PF01323"/>
    </source>
</evidence>
<dbReference type="Proteomes" id="UP000251402">
    <property type="component" value="Chromosome"/>
</dbReference>
<evidence type="ECO:0000313" key="3">
    <source>
        <dbReference type="Proteomes" id="UP000251402"/>
    </source>
</evidence>
<dbReference type="KEGG" id="mrub:DEO27_016550"/>